<dbReference type="Proteomes" id="UP000255872">
    <property type="component" value="Segment"/>
</dbReference>
<dbReference type="Pfam" id="PF23835">
    <property type="entry name" value="DUF7205"/>
    <property type="match status" value="1"/>
</dbReference>
<reference evidence="1 2" key="1">
    <citation type="submission" date="2018-05" db="EMBL/GenBank/DDBJ databases">
        <title>Complete genome sequence of Escherichia coli bacteriophage Vec13.</title>
        <authorList>
            <person name="Volozhantsev N."/>
            <person name="Kislichkina A."/>
            <person name="Denisenko E."/>
            <person name="Verevkin V."/>
            <person name="Myakinina V."/>
            <person name="Krasilnikova V."/>
        </authorList>
    </citation>
    <scope>NUCLEOTIDE SEQUENCE [LARGE SCALE GENOMIC DNA]</scope>
</reference>
<protein>
    <submittedName>
        <fullName evidence="1">Uncharacterized protein</fullName>
    </submittedName>
</protein>
<name>A0A345AQG1_9CAUD</name>
<sequence length="92" mass="9930">MSQQPFDFLGQPIEVGDKFVYAEAGGRGGTMALHSGVVTRMTEKQVLVEKTRWGQTWRPFNCIVIVEKCGPGEEPLLGATLSMAKGGLDDGC</sequence>
<keyword evidence="2" id="KW-1185">Reference proteome</keyword>
<accession>A0A345AQG1</accession>
<dbReference type="EMBL" id="MH400309">
    <property type="protein sequence ID" value="AXF38912.1"/>
    <property type="molecule type" value="Genomic_DNA"/>
</dbReference>
<organism evidence="1 2">
    <name type="scientific">Escherichia phage Vec13</name>
    <dbReference type="NCBI Taxonomy" id="2783859"/>
    <lineage>
        <taxon>Viruses</taxon>
        <taxon>Duplodnaviria</taxon>
        <taxon>Heunggongvirae</taxon>
        <taxon>Uroviricota</taxon>
        <taxon>Caudoviricetes</taxon>
        <taxon>Autographivirales</taxon>
        <taxon>Autotranscriptaviridae</taxon>
        <taxon>Studiervirinae</taxon>
        <taxon>Kayfunavirus</taxon>
        <taxon>Kayfunavirus Vec13</taxon>
    </lineage>
</organism>
<evidence type="ECO:0000313" key="2">
    <source>
        <dbReference type="Proteomes" id="UP000255872"/>
    </source>
</evidence>
<gene>
    <name evidence="1" type="ORF">vec13_30</name>
</gene>
<evidence type="ECO:0000313" key="1">
    <source>
        <dbReference type="EMBL" id="AXF38912.1"/>
    </source>
</evidence>
<proteinExistence type="predicted"/>
<dbReference type="InterPro" id="IPR055629">
    <property type="entry name" value="DUF7205"/>
</dbReference>